<dbReference type="InterPro" id="IPR000595">
    <property type="entry name" value="cNMP-bd_dom"/>
</dbReference>
<dbReference type="PROSITE" id="PS50042">
    <property type="entry name" value="CNMP_BINDING_3"/>
    <property type="match status" value="2"/>
</dbReference>
<feature type="domain" description="Cyclic nucleotide-binding" evidence="2">
    <location>
        <begin position="480"/>
        <end position="578"/>
    </location>
</feature>
<dbReference type="InterPro" id="IPR011990">
    <property type="entry name" value="TPR-like_helical_dom_sf"/>
</dbReference>
<organism evidence="3 4">
    <name type="scientific">Corallococcus coralloides</name>
    <name type="common">Myxococcus coralloides</name>
    <dbReference type="NCBI Taxonomy" id="184914"/>
    <lineage>
        <taxon>Bacteria</taxon>
        <taxon>Pseudomonadati</taxon>
        <taxon>Myxococcota</taxon>
        <taxon>Myxococcia</taxon>
        <taxon>Myxococcales</taxon>
        <taxon>Cystobacterineae</taxon>
        <taxon>Myxococcaceae</taxon>
        <taxon>Corallococcus</taxon>
    </lineage>
</organism>
<evidence type="ECO:0000256" key="1">
    <source>
        <dbReference type="SAM" id="MobiDB-lite"/>
    </source>
</evidence>
<dbReference type="RefSeq" id="WP_128797276.1">
    <property type="nucleotide sequence ID" value="NZ_CP034669.1"/>
</dbReference>
<feature type="region of interest" description="Disordered" evidence="1">
    <location>
        <begin position="105"/>
        <end position="154"/>
    </location>
</feature>
<proteinExistence type="predicted"/>
<feature type="compositionally biased region" description="Pro residues" evidence="1">
    <location>
        <begin position="206"/>
        <end position="215"/>
    </location>
</feature>
<dbReference type="CDD" id="cd00038">
    <property type="entry name" value="CAP_ED"/>
    <property type="match status" value="2"/>
</dbReference>
<dbReference type="PRINTS" id="PR00103">
    <property type="entry name" value="CAMPKINASE"/>
</dbReference>
<feature type="compositionally biased region" description="Low complexity" evidence="1">
    <location>
        <begin position="177"/>
        <end position="191"/>
    </location>
</feature>
<dbReference type="InterPro" id="IPR018490">
    <property type="entry name" value="cNMP-bd_dom_sf"/>
</dbReference>
<dbReference type="AlphaFoldDB" id="A0A410RUF8"/>
<feature type="compositionally biased region" description="Pro residues" evidence="1">
    <location>
        <begin position="242"/>
        <end position="251"/>
    </location>
</feature>
<accession>A0A410RUF8</accession>
<dbReference type="PROSITE" id="PS00889">
    <property type="entry name" value="CNMP_BINDING_2"/>
    <property type="match status" value="1"/>
</dbReference>
<dbReference type="SMART" id="SM00100">
    <property type="entry name" value="cNMP"/>
    <property type="match status" value="2"/>
</dbReference>
<reference evidence="3 4" key="1">
    <citation type="submission" date="2018-12" db="EMBL/GenBank/DDBJ databases">
        <title>Complete Genome Sequence of the Corallopyronin A producing Myxobacterium Corallococcus coralloides B035.</title>
        <authorList>
            <person name="Bouhired S.M."/>
            <person name="Rupp O."/>
            <person name="Blom J."/>
            <person name="Schaeberle T.F."/>
            <person name="Kehraus S."/>
            <person name="Schiefer A."/>
            <person name="Pfarr K."/>
            <person name="Goesmann A."/>
            <person name="Hoerauf A."/>
            <person name="Koenig G.M."/>
        </authorList>
    </citation>
    <scope>NUCLEOTIDE SEQUENCE [LARGE SCALE GENOMIC DNA]</scope>
    <source>
        <strain evidence="3 4">B035</strain>
    </source>
</reference>
<dbReference type="Gene3D" id="2.60.120.10">
    <property type="entry name" value="Jelly Rolls"/>
    <property type="match status" value="2"/>
</dbReference>
<dbReference type="SUPFAM" id="SSF48452">
    <property type="entry name" value="TPR-like"/>
    <property type="match status" value="1"/>
</dbReference>
<evidence type="ECO:0000313" key="3">
    <source>
        <dbReference type="EMBL" id="QAT85518.1"/>
    </source>
</evidence>
<dbReference type="SUPFAM" id="SSF51206">
    <property type="entry name" value="cAMP-binding domain-like"/>
    <property type="match status" value="2"/>
</dbReference>
<dbReference type="PANTHER" id="PTHR23011">
    <property type="entry name" value="CYCLIC NUCLEOTIDE-BINDING DOMAIN CONTAINING PROTEIN"/>
    <property type="match status" value="1"/>
</dbReference>
<dbReference type="PANTHER" id="PTHR23011:SF28">
    <property type="entry name" value="CYCLIC NUCLEOTIDE-BINDING DOMAIN CONTAINING PROTEIN"/>
    <property type="match status" value="1"/>
</dbReference>
<protein>
    <submittedName>
        <fullName evidence="3">Cyclic nucleotide-binding domain-containing protein</fullName>
    </submittedName>
</protein>
<feature type="compositionally biased region" description="Low complexity" evidence="1">
    <location>
        <begin position="134"/>
        <end position="144"/>
    </location>
</feature>
<dbReference type="InterPro" id="IPR014710">
    <property type="entry name" value="RmlC-like_jellyroll"/>
</dbReference>
<name>A0A410RUF8_CORCK</name>
<dbReference type="Pfam" id="PF00027">
    <property type="entry name" value="cNMP_binding"/>
    <property type="match status" value="2"/>
</dbReference>
<gene>
    <name evidence="3" type="ORF">EJ065_3958</name>
</gene>
<dbReference type="InterPro" id="IPR018488">
    <property type="entry name" value="cNMP-bd_CS"/>
</dbReference>
<feature type="domain" description="Cyclic nucleotide-binding" evidence="2">
    <location>
        <begin position="349"/>
        <end position="436"/>
    </location>
</feature>
<evidence type="ECO:0000313" key="4">
    <source>
        <dbReference type="Proteomes" id="UP000288758"/>
    </source>
</evidence>
<dbReference type="Gene3D" id="1.25.40.10">
    <property type="entry name" value="Tetratricopeptide repeat domain"/>
    <property type="match status" value="1"/>
</dbReference>
<dbReference type="EMBL" id="CP034669">
    <property type="protein sequence ID" value="QAT85518.1"/>
    <property type="molecule type" value="Genomic_DNA"/>
</dbReference>
<evidence type="ECO:0000259" key="2">
    <source>
        <dbReference type="PROSITE" id="PS50042"/>
    </source>
</evidence>
<feature type="region of interest" description="Disordered" evidence="1">
    <location>
        <begin position="168"/>
        <end position="287"/>
    </location>
</feature>
<dbReference type="Proteomes" id="UP000288758">
    <property type="component" value="Chromosome"/>
</dbReference>
<sequence>MESRALKDKATEAFGKGRFVKAAELYEDYCQAEPKDHQSRLRMGDAWSKAGQRDRAVSAYQSAAEGFAKEGFLPRAIAASKLILELDPSHQGVQQMLADLYARRGTPATSRAKPKDAAPASTSASLITQREAPPEASSPKAAPELDLSNAPAPVADDTEVVLSVEVELEPTQDEPKAPTVTEAAAPATASHPAPPPAPTGQSVRVAPPPPPPMPELPQLRTPSGRWQALAPPITGPDTAPAPTEPKPPAQSAPPGLRPRRVDTPSRPTATVAAGASVAPTTPGAPEPWRASLRVSSFTELEIEADSLLHAVELAAQRGLSEQAPEEEPVYELTEEAGPGTWDALPSIPLFSDLPRDAFIQLFERCPLRRFGPGERILAQGTHGDAFYVICEGSVRVFREEDGRRQDLATLELGAFFGEMALLSGAPRAASVESVSDDTQVLEISAAVLATLSRSHPPVAKALKKFCRERLLANVMNSSALFRPFNRKDRRNLVERFRARDVERGDVIIREGDATDGLYVVLSGEVEVHKSGQRLTILKEGELFGEISLLQKTPATATVEATRHTTLLRLPREDFDSLISSHPQVLMLVSDLSDERLRRTQHVLDSQAGTALDDEEEDLILV</sequence>